<dbReference type="InterPro" id="IPR007055">
    <property type="entry name" value="BON_dom"/>
</dbReference>
<dbReference type="Proteomes" id="UP000727654">
    <property type="component" value="Unassembled WGS sequence"/>
</dbReference>
<dbReference type="RefSeq" id="WP_224082270.1">
    <property type="nucleotide sequence ID" value="NZ_CAJZAI010000018.1"/>
</dbReference>
<evidence type="ECO:0000259" key="2">
    <source>
        <dbReference type="PROSITE" id="PS50914"/>
    </source>
</evidence>
<feature type="compositionally biased region" description="Low complexity" evidence="1">
    <location>
        <begin position="7"/>
        <end position="21"/>
    </location>
</feature>
<proteinExistence type="predicted"/>
<dbReference type="InterPro" id="IPR051686">
    <property type="entry name" value="Lipoprotein_DolP"/>
</dbReference>
<feature type="region of interest" description="Disordered" evidence="1">
    <location>
        <begin position="1"/>
        <end position="22"/>
    </location>
</feature>
<feature type="domain" description="BON" evidence="2">
    <location>
        <begin position="112"/>
        <end position="180"/>
    </location>
</feature>
<comment type="caution">
    <text evidence="3">The sequence shown here is derived from an EMBL/GenBank/DDBJ whole genome shotgun (WGS) entry which is preliminary data.</text>
</comment>
<dbReference type="PANTHER" id="PTHR34606:SF15">
    <property type="entry name" value="BON DOMAIN-CONTAINING PROTEIN"/>
    <property type="match status" value="1"/>
</dbReference>
<evidence type="ECO:0000313" key="4">
    <source>
        <dbReference type="Proteomes" id="UP000727654"/>
    </source>
</evidence>
<reference evidence="3 4" key="1">
    <citation type="submission" date="2021-08" db="EMBL/GenBank/DDBJ databases">
        <authorList>
            <person name="Peeters C."/>
        </authorList>
    </citation>
    <scope>NUCLEOTIDE SEQUENCE [LARGE SCALE GENOMIC DNA]</scope>
    <source>
        <strain evidence="3 4">LMG 23992</strain>
    </source>
</reference>
<dbReference type="Gene3D" id="3.30.1340.30">
    <property type="match status" value="1"/>
</dbReference>
<dbReference type="PANTHER" id="PTHR34606">
    <property type="entry name" value="BON DOMAIN-CONTAINING PROTEIN"/>
    <property type="match status" value="1"/>
</dbReference>
<protein>
    <recommendedName>
        <fullName evidence="2">BON domain-containing protein</fullName>
    </recommendedName>
</protein>
<dbReference type="EMBL" id="CAJZAI010000018">
    <property type="protein sequence ID" value="CAG9182731.1"/>
    <property type="molecule type" value="Genomic_DNA"/>
</dbReference>
<sequence>MDRNRRPAAPDAPWRDPPLADTDMRSHYVGAYGVFDYDQPVDPAEFTGPRDASGRWRQDMQYRGAPPQDNYDNYQPADAYHQFTGFNERVSRGGQRALGRYRPVGPRGYHRSDARVLEDICDRLTRSGRLDVRDVEVHVESGVVTLEGSVPDRLQKYRVEDIVDDVFGVRDLLNRLRVNRGGQRSPAG</sequence>
<accession>A0ABN7ZEK4</accession>
<dbReference type="PROSITE" id="PS50914">
    <property type="entry name" value="BON"/>
    <property type="match status" value="1"/>
</dbReference>
<organism evidence="3 4">
    <name type="scientific">Cupriavidus laharis</name>
    <dbReference type="NCBI Taxonomy" id="151654"/>
    <lineage>
        <taxon>Bacteria</taxon>
        <taxon>Pseudomonadati</taxon>
        <taxon>Pseudomonadota</taxon>
        <taxon>Betaproteobacteria</taxon>
        <taxon>Burkholderiales</taxon>
        <taxon>Burkholderiaceae</taxon>
        <taxon>Cupriavidus</taxon>
    </lineage>
</organism>
<keyword evidence="4" id="KW-1185">Reference proteome</keyword>
<name>A0ABN7ZEK4_9BURK</name>
<gene>
    <name evidence="3" type="ORF">LMG23992_04812</name>
</gene>
<dbReference type="Pfam" id="PF04972">
    <property type="entry name" value="BON"/>
    <property type="match status" value="1"/>
</dbReference>
<evidence type="ECO:0000256" key="1">
    <source>
        <dbReference type="SAM" id="MobiDB-lite"/>
    </source>
</evidence>
<evidence type="ECO:0000313" key="3">
    <source>
        <dbReference type="EMBL" id="CAG9182731.1"/>
    </source>
</evidence>